<organism evidence="1 2">
    <name type="scientific">Trichomalopsis sarcophagae</name>
    <dbReference type="NCBI Taxonomy" id="543379"/>
    <lineage>
        <taxon>Eukaryota</taxon>
        <taxon>Metazoa</taxon>
        <taxon>Ecdysozoa</taxon>
        <taxon>Arthropoda</taxon>
        <taxon>Hexapoda</taxon>
        <taxon>Insecta</taxon>
        <taxon>Pterygota</taxon>
        <taxon>Neoptera</taxon>
        <taxon>Endopterygota</taxon>
        <taxon>Hymenoptera</taxon>
        <taxon>Apocrita</taxon>
        <taxon>Proctotrupomorpha</taxon>
        <taxon>Chalcidoidea</taxon>
        <taxon>Pteromalidae</taxon>
        <taxon>Pteromalinae</taxon>
        <taxon>Trichomalopsis</taxon>
    </lineage>
</organism>
<accession>A0A232EH06</accession>
<gene>
    <name evidence="1" type="ORF">TSAR_012985</name>
</gene>
<dbReference type="EMBL" id="NNAY01004626">
    <property type="protein sequence ID" value="OXU17639.1"/>
    <property type="molecule type" value="Genomic_DNA"/>
</dbReference>
<name>A0A232EH06_9HYME</name>
<dbReference type="AlphaFoldDB" id="A0A232EH06"/>
<dbReference type="Proteomes" id="UP000215335">
    <property type="component" value="Unassembled WGS sequence"/>
</dbReference>
<evidence type="ECO:0000313" key="2">
    <source>
        <dbReference type="Proteomes" id="UP000215335"/>
    </source>
</evidence>
<evidence type="ECO:0000313" key="1">
    <source>
        <dbReference type="EMBL" id="OXU17639.1"/>
    </source>
</evidence>
<comment type="caution">
    <text evidence="1">The sequence shown here is derived from an EMBL/GenBank/DDBJ whole genome shotgun (WGS) entry which is preliminary data.</text>
</comment>
<proteinExistence type="predicted"/>
<keyword evidence="2" id="KW-1185">Reference proteome</keyword>
<sequence length="154" mass="17870">MIVIFYEFGICIGKPANLTNTCRTAQDFLNITWTYKILYFGQRYQLTILRVQYTGQSLACRNLFFDKTSNLNGYNVKVAYALYENAYRFQPAKAGYNRFDGSDFKLITTVLNHINATVTAKEYSTWHYLDEYGRLDGIGRDLSFGYIDLSMIIH</sequence>
<protein>
    <submittedName>
        <fullName evidence="1">Uncharacterized protein</fullName>
    </submittedName>
</protein>
<dbReference type="OrthoDB" id="7679028at2759"/>
<reference evidence="1 2" key="1">
    <citation type="journal article" date="2017" name="Curr. Biol.">
        <title>The Evolution of Venom by Co-option of Single-Copy Genes.</title>
        <authorList>
            <person name="Martinson E.O."/>
            <person name="Mrinalini"/>
            <person name="Kelkar Y.D."/>
            <person name="Chang C.H."/>
            <person name="Werren J.H."/>
        </authorList>
    </citation>
    <scope>NUCLEOTIDE SEQUENCE [LARGE SCALE GENOMIC DNA]</scope>
    <source>
        <strain evidence="1 2">Alberta</strain>
        <tissue evidence="1">Whole body</tissue>
    </source>
</reference>
<feature type="non-terminal residue" evidence="1">
    <location>
        <position position="154"/>
    </location>
</feature>